<comment type="caution">
    <text evidence="2">The sequence shown here is derived from an EMBL/GenBank/DDBJ whole genome shotgun (WGS) entry which is preliminary data.</text>
</comment>
<gene>
    <name evidence="2" type="ORF">EDF64_109116</name>
</gene>
<dbReference type="Proteomes" id="UP000295764">
    <property type="component" value="Unassembled WGS sequence"/>
</dbReference>
<proteinExistence type="predicted"/>
<feature type="region of interest" description="Disordered" evidence="1">
    <location>
        <begin position="111"/>
        <end position="186"/>
    </location>
</feature>
<evidence type="ECO:0000313" key="3">
    <source>
        <dbReference type="Proteomes" id="UP000295764"/>
    </source>
</evidence>
<organism evidence="2 3">
    <name type="scientific">Curtobacterium flaccumfaciens</name>
    <dbReference type="NCBI Taxonomy" id="2035"/>
    <lineage>
        <taxon>Bacteria</taxon>
        <taxon>Bacillati</taxon>
        <taxon>Actinomycetota</taxon>
        <taxon>Actinomycetes</taxon>
        <taxon>Micrococcales</taxon>
        <taxon>Microbacteriaceae</taxon>
        <taxon>Curtobacterium</taxon>
    </lineage>
</organism>
<feature type="compositionally biased region" description="Low complexity" evidence="1">
    <location>
        <begin position="234"/>
        <end position="244"/>
    </location>
</feature>
<dbReference type="AlphaFoldDB" id="A0A4V3BKK5"/>
<sequence length="244" mass="25334">MGRPYAGFCPAARAAVTAISLGPTLPSASSGLPEDSASSLSVLCLTLLRARFTERIRSPGPLVVSYTTVSPLPTSPPAVCFLWHCLADCSGWVLPTALLCGARTFLGTPGGVTRPSHRPIRVPESSGRRRAPGAGRRRRVSSAGCGASRRPRPGGEIALRRVPSPEIPAEVRSHRTAPPPSAAAPRQALRAASVAAPMIPALLRSVAGMMSACRSRSGRNSSYCFDTPPPTTKSSGESSASSVE</sequence>
<evidence type="ECO:0000256" key="1">
    <source>
        <dbReference type="SAM" id="MobiDB-lite"/>
    </source>
</evidence>
<evidence type="ECO:0000313" key="2">
    <source>
        <dbReference type="EMBL" id="TDN43192.1"/>
    </source>
</evidence>
<accession>A0A4V3BKK5</accession>
<name>A0A4V3BKK5_9MICO</name>
<protein>
    <submittedName>
        <fullName evidence="2">Uncharacterized protein</fullName>
    </submittedName>
</protein>
<dbReference type="EMBL" id="SNVW01000009">
    <property type="protein sequence ID" value="TDN43192.1"/>
    <property type="molecule type" value="Genomic_DNA"/>
</dbReference>
<reference evidence="2 3" key="1">
    <citation type="submission" date="2019-03" db="EMBL/GenBank/DDBJ databases">
        <title>Genomic analyses of the natural microbiome of Caenorhabditis elegans.</title>
        <authorList>
            <person name="Samuel B."/>
        </authorList>
    </citation>
    <scope>NUCLEOTIDE SEQUENCE [LARGE SCALE GENOMIC DNA]</scope>
    <source>
        <strain evidence="2 3">JUb65</strain>
    </source>
</reference>
<feature type="compositionally biased region" description="Basic residues" evidence="1">
    <location>
        <begin position="128"/>
        <end position="140"/>
    </location>
</feature>
<feature type="region of interest" description="Disordered" evidence="1">
    <location>
        <begin position="216"/>
        <end position="244"/>
    </location>
</feature>